<proteinExistence type="predicted"/>
<evidence type="ECO:0000313" key="11">
    <source>
        <dbReference type="Proteomes" id="UP000570514"/>
    </source>
</evidence>
<protein>
    <submittedName>
        <fullName evidence="10">Thiol:disulfide interchange protein DsbD</fullName>
        <ecNumber evidence="10">1.8.1.8</ecNumber>
    </submittedName>
</protein>
<dbReference type="InterPro" id="IPR035671">
    <property type="entry name" value="DsbD_gamma"/>
</dbReference>
<name>A0A846MZI1_9PROT</name>
<feature type="signal peptide" evidence="8">
    <location>
        <begin position="1"/>
        <end position="19"/>
    </location>
</feature>
<dbReference type="PROSITE" id="PS51352">
    <property type="entry name" value="THIOREDOXIN_2"/>
    <property type="match status" value="1"/>
</dbReference>
<accession>A0A846MZI1</accession>
<dbReference type="InterPro" id="IPR028250">
    <property type="entry name" value="DsbDN"/>
</dbReference>
<dbReference type="CDD" id="cd02953">
    <property type="entry name" value="DsbDgamma"/>
    <property type="match status" value="1"/>
</dbReference>
<evidence type="ECO:0000256" key="3">
    <source>
        <dbReference type="ARBA" id="ARBA00022692"/>
    </source>
</evidence>
<evidence type="ECO:0000256" key="1">
    <source>
        <dbReference type="ARBA" id="ARBA00004651"/>
    </source>
</evidence>
<evidence type="ECO:0000313" key="10">
    <source>
        <dbReference type="EMBL" id="NIK89074.1"/>
    </source>
</evidence>
<feature type="domain" description="Thioredoxin" evidence="9">
    <location>
        <begin position="549"/>
        <end position="690"/>
    </location>
</feature>
<evidence type="ECO:0000256" key="4">
    <source>
        <dbReference type="ARBA" id="ARBA00022748"/>
    </source>
</evidence>
<dbReference type="EMBL" id="JAASRM010000001">
    <property type="protein sequence ID" value="NIK89074.1"/>
    <property type="molecule type" value="Genomic_DNA"/>
</dbReference>
<dbReference type="RefSeq" id="WP_167083196.1">
    <property type="nucleotide sequence ID" value="NZ_BAAADC010000001.1"/>
</dbReference>
<keyword evidence="10" id="KW-0560">Oxidoreductase</keyword>
<comment type="subcellular location">
    <subcellularLocation>
        <location evidence="1">Cell membrane</location>
        <topology evidence="1">Multi-pass membrane protein</topology>
    </subcellularLocation>
</comment>
<dbReference type="Pfam" id="PF11412">
    <property type="entry name" value="DsbD_N"/>
    <property type="match status" value="1"/>
</dbReference>
<feature type="transmembrane region" description="Helical" evidence="7">
    <location>
        <begin position="512"/>
        <end position="532"/>
    </location>
</feature>
<dbReference type="SUPFAM" id="SSF52833">
    <property type="entry name" value="Thioredoxin-like"/>
    <property type="match status" value="1"/>
</dbReference>
<dbReference type="PANTHER" id="PTHR32234:SF3">
    <property type="entry name" value="SUPPRESSION OF COPPER SENSITIVITY PROTEIN"/>
    <property type="match status" value="1"/>
</dbReference>
<feature type="chain" id="PRO_5032553634" evidence="8">
    <location>
        <begin position="20"/>
        <end position="690"/>
    </location>
</feature>
<keyword evidence="4" id="KW-0201">Cytochrome c-type biogenesis</keyword>
<evidence type="ECO:0000256" key="2">
    <source>
        <dbReference type="ARBA" id="ARBA00022475"/>
    </source>
</evidence>
<dbReference type="AlphaFoldDB" id="A0A846MZI1"/>
<dbReference type="GO" id="GO:0047134">
    <property type="term" value="F:protein-disulfide reductase [NAD(P)H] activity"/>
    <property type="evidence" value="ECO:0007669"/>
    <property type="project" value="UniProtKB-EC"/>
</dbReference>
<evidence type="ECO:0000256" key="5">
    <source>
        <dbReference type="ARBA" id="ARBA00022989"/>
    </source>
</evidence>
<feature type="transmembrane region" description="Helical" evidence="7">
    <location>
        <begin position="544"/>
        <end position="564"/>
    </location>
</feature>
<dbReference type="GO" id="GO:0045454">
    <property type="term" value="P:cell redox homeostasis"/>
    <property type="evidence" value="ECO:0007669"/>
    <property type="project" value="TreeGrafter"/>
</dbReference>
<dbReference type="PANTHER" id="PTHR32234">
    <property type="entry name" value="THIOL:DISULFIDE INTERCHANGE PROTEIN DSBD"/>
    <property type="match status" value="1"/>
</dbReference>
<keyword evidence="3 7" id="KW-0812">Transmembrane</keyword>
<dbReference type="InterPro" id="IPR036249">
    <property type="entry name" value="Thioredoxin-like_sf"/>
</dbReference>
<feature type="transmembrane region" description="Helical" evidence="7">
    <location>
        <begin position="290"/>
        <end position="316"/>
    </location>
</feature>
<dbReference type="Pfam" id="PF02683">
    <property type="entry name" value="DsbD_TM"/>
    <property type="match status" value="1"/>
</dbReference>
<keyword evidence="8" id="KW-0732">Signal</keyword>
<dbReference type="InterPro" id="IPR013766">
    <property type="entry name" value="Thioredoxin_domain"/>
</dbReference>
<evidence type="ECO:0000259" key="9">
    <source>
        <dbReference type="PROSITE" id="PS51352"/>
    </source>
</evidence>
<feature type="transmembrane region" description="Helical" evidence="7">
    <location>
        <begin position="489"/>
        <end position="506"/>
    </location>
</feature>
<dbReference type="Gene3D" id="3.40.30.10">
    <property type="entry name" value="Glutaredoxin"/>
    <property type="match status" value="1"/>
</dbReference>
<organism evidence="10 11">
    <name type="scientific">Rhizomicrobium palustre</name>
    <dbReference type="NCBI Taxonomy" id="189966"/>
    <lineage>
        <taxon>Bacteria</taxon>
        <taxon>Pseudomonadati</taxon>
        <taxon>Pseudomonadota</taxon>
        <taxon>Alphaproteobacteria</taxon>
        <taxon>Micropepsales</taxon>
        <taxon>Micropepsaceae</taxon>
        <taxon>Rhizomicrobium</taxon>
    </lineage>
</organism>
<sequence>MRQLLFCLAALLGLTISAAADTLPPPSQPPKVHVRLIADRDGVKPGSTFTVAVEQNIETGWHTYWLNPGEAGQPTEVKWSLPAGWKAGAIQWPYPIRIPVGPLMDYGYEGKVWLLMDLTVPADAAPGATTLKALVQYLVCREVCIPEDANVELPVVVDPKGAGPASSTAADFAAARAKIPAASPWPMRYALGQDLRLFLASPALAGTARPQDVQFFPAQPGEVTDAAKQSFGVAKDGLVVSLKPGGKMAGLKNLSGVLVLVSADRSVQALEVKAAPGPVPAAEMGGDFNFWLALAFAALGGLILNIMPCVLPVLAMKALALASHAGADRRHARAESFSYAAGAILSFVAFGLAVLALRAGGAAIGWGFQLQEPIVVAGLALLMFAVALNLSGVFEFQPISAGDALARKGGLTGAFFTGVLAVAVAAPCTAPFMATAIGYGFTQSAPVVVGIFIALGFGFALPFILIGLWPAIHRIFPKPGTWMVRFKQVLALPMYAAAGWLVWVLAQQVDRSGLIATAGAALALGLALWLWGRMPMLAGAVKTGVTFGAAVLLLAMVFALSFVAGAKPPAPVTVAAHAGMPSEPYTPAKLEALRKAGRPVFIDATASWCITCMVNEEAALSRPKVHEVFKQKNIALLVADWTNKNPEITALLEAHGRSGVPLYLYYAAGANDAKILPQILTEDQVLKALE</sequence>
<keyword evidence="11" id="KW-1185">Reference proteome</keyword>
<comment type="caution">
    <text evidence="10">The sequence shown here is derived from an EMBL/GenBank/DDBJ whole genome shotgun (WGS) entry which is preliminary data.</text>
</comment>
<evidence type="ECO:0000256" key="7">
    <source>
        <dbReference type="SAM" id="Phobius"/>
    </source>
</evidence>
<keyword evidence="6 7" id="KW-0472">Membrane</keyword>
<feature type="transmembrane region" description="Helical" evidence="7">
    <location>
        <begin position="447"/>
        <end position="469"/>
    </location>
</feature>
<dbReference type="GO" id="GO:0017004">
    <property type="term" value="P:cytochrome complex assembly"/>
    <property type="evidence" value="ECO:0007669"/>
    <property type="project" value="UniProtKB-KW"/>
</dbReference>
<keyword evidence="5 7" id="KW-1133">Transmembrane helix</keyword>
<keyword evidence="2" id="KW-1003">Cell membrane</keyword>
<dbReference type="Proteomes" id="UP000570514">
    <property type="component" value="Unassembled WGS sequence"/>
</dbReference>
<evidence type="ECO:0000256" key="8">
    <source>
        <dbReference type="SAM" id="SignalP"/>
    </source>
</evidence>
<dbReference type="InterPro" id="IPR003834">
    <property type="entry name" value="Cyt_c_assmbl_TM_dom"/>
</dbReference>
<evidence type="ECO:0000256" key="6">
    <source>
        <dbReference type="ARBA" id="ARBA00023136"/>
    </source>
</evidence>
<feature type="transmembrane region" description="Helical" evidence="7">
    <location>
        <begin position="337"/>
        <end position="368"/>
    </location>
</feature>
<dbReference type="Pfam" id="PF13899">
    <property type="entry name" value="Thioredoxin_7"/>
    <property type="match status" value="1"/>
</dbReference>
<dbReference type="GO" id="GO:0005886">
    <property type="term" value="C:plasma membrane"/>
    <property type="evidence" value="ECO:0007669"/>
    <property type="project" value="UniProtKB-SubCell"/>
</dbReference>
<reference evidence="10 11" key="1">
    <citation type="submission" date="2020-03" db="EMBL/GenBank/DDBJ databases">
        <title>Genomic Encyclopedia of Type Strains, Phase IV (KMG-IV): sequencing the most valuable type-strain genomes for metagenomic binning, comparative biology and taxonomic classification.</title>
        <authorList>
            <person name="Goeker M."/>
        </authorList>
    </citation>
    <scope>NUCLEOTIDE SEQUENCE [LARGE SCALE GENOMIC DNA]</scope>
    <source>
        <strain evidence="10 11">DSM 19867</strain>
    </source>
</reference>
<feature type="transmembrane region" description="Helical" evidence="7">
    <location>
        <begin position="374"/>
        <end position="394"/>
    </location>
</feature>
<gene>
    <name evidence="10" type="ORF">FHS83_002392</name>
</gene>
<feature type="transmembrane region" description="Helical" evidence="7">
    <location>
        <begin position="415"/>
        <end position="441"/>
    </location>
</feature>
<dbReference type="EC" id="1.8.1.8" evidence="10"/>